<keyword evidence="3 5" id="KW-0808">Transferase</keyword>
<keyword evidence="4" id="KW-0812">Transmembrane</keyword>
<dbReference type="eggNOG" id="KOG1192">
    <property type="taxonomic scope" value="Eukaryota"/>
</dbReference>
<feature type="transmembrane region" description="Helical" evidence="4">
    <location>
        <begin position="427"/>
        <end position="447"/>
    </location>
</feature>
<dbReference type="HOGENOM" id="CLU_012949_0_2_1"/>
<evidence type="ECO:0000313" key="5">
    <source>
        <dbReference type="EMBL" id="EDW84187.2"/>
    </source>
</evidence>
<evidence type="ECO:0000256" key="4">
    <source>
        <dbReference type="SAM" id="Phobius"/>
    </source>
</evidence>
<keyword evidence="2 5" id="KW-0328">Glycosyltransferase</keyword>
<dbReference type="Pfam" id="PF00201">
    <property type="entry name" value="UDPGT"/>
    <property type="match status" value="1"/>
</dbReference>
<dbReference type="Gene3D" id="3.40.50.2000">
    <property type="entry name" value="Glycogen Phosphorylase B"/>
    <property type="match status" value="1"/>
</dbReference>
<name>B4NKY4_DROWI</name>
<evidence type="ECO:0000256" key="1">
    <source>
        <dbReference type="ARBA" id="ARBA00009995"/>
    </source>
</evidence>
<dbReference type="InterPro" id="IPR050271">
    <property type="entry name" value="UDP-glycosyltransferase"/>
</dbReference>
<dbReference type="FunFam" id="3.40.50.2000:FF:000021">
    <property type="entry name" value="UDP-glucuronosyltransferase"/>
    <property type="match status" value="1"/>
</dbReference>
<dbReference type="STRING" id="7260.B4NKY4"/>
<keyword evidence="6" id="KW-1185">Reference proteome</keyword>
<dbReference type="InterPro" id="IPR002213">
    <property type="entry name" value="UDP_glucos_trans"/>
</dbReference>
<gene>
    <name evidence="5" type="primary">Dwil\GK14001</name>
    <name evidence="5" type="ORF">Dwil_GK14001</name>
</gene>
<dbReference type="SUPFAM" id="SSF53756">
    <property type="entry name" value="UDP-Glycosyltransferase/glycogen phosphorylase"/>
    <property type="match status" value="1"/>
</dbReference>
<dbReference type="EMBL" id="CH964272">
    <property type="protein sequence ID" value="EDW84187.2"/>
    <property type="molecule type" value="Genomic_DNA"/>
</dbReference>
<evidence type="ECO:0000256" key="2">
    <source>
        <dbReference type="ARBA" id="ARBA00022676"/>
    </source>
</evidence>
<dbReference type="Proteomes" id="UP000007798">
    <property type="component" value="Unassembled WGS sequence"/>
</dbReference>
<dbReference type="AlphaFoldDB" id="B4NKY4"/>
<dbReference type="GO" id="GO:0008194">
    <property type="term" value="F:UDP-glycosyltransferase activity"/>
    <property type="evidence" value="ECO:0007669"/>
    <property type="project" value="InterPro"/>
</dbReference>
<dbReference type="PANTHER" id="PTHR48043">
    <property type="entry name" value="EG:EG0003.4 PROTEIN-RELATED"/>
    <property type="match status" value="1"/>
</dbReference>
<comment type="similarity">
    <text evidence="1">Belongs to the UDP-glycosyltransferase family.</text>
</comment>
<dbReference type="FunCoup" id="B4NKY4">
    <property type="interactions" value="226"/>
</dbReference>
<organism evidence="5 6">
    <name type="scientific">Drosophila willistoni</name>
    <name type="common">Fruit fly</name>
    <dbReference type="NCBI Taxonomy" id="7260"/>
    <lineage>
        <taxon>Eukaryota</taxon>
        <taxon>Metazoa</taxon>
        <taxon>Ecdysozoa</taxon>
        <taxon>Arthropoda</taxon>
        <taxon>Hexapoda</taxon>
        <taxon>Insecta</taxon>
        <taxon>Pterygota</taxon>
        <taxon>Neoptera</taxon>
        <taxon>Endopterygota</taxon>
        <taxon>Diptera</taxon>
        <taxon>Brachycera</taxon>
        <taxon>Muscomorpha</taxon>
        <taxon>Ephydroidea</taxon>
        <taxon>Drosophilidae</taxon>
        <taxon>Drosophila</taxon>
        <taxon>Sophophora</taxon>
    </lineage>
</organism>
<dbReference type="OrthoDB" id="5835829at2759"/>
<evidence type="ECO:0000256" key="3">
    <source>
        <dbReference type="ARBA" id="ARBA00022679"/>
    </source>
</evidence>
<keyword evidence="4" id="KW-1133">Transmembrane helix</keyword>
<proteinExistence type="inferred from homology"/>
<dbReference type="InParanoid" id="B4NKY4"/>
<sequence length="467" mass="54642">MYFPTINGTHHIRVHKLDQLMQELSEPELDFPTNKWTEAKFVSYFYYYSSYHILADPQVQQILHNSSAHFDMIIVDTPHSDALCGFAKHFNAPMVGIAAYGAAWIVDYLAGNSAPSVTEPVSHMGYTYESTSLLNKWRNWIFLTEEWLLARLIYLPPQTKLYRQYFNDSYSNFDEIRRNFSLILVNQHFSLGRARSNVPNLIEIAGMHMCFQKDCKLDAMPEDLQRFMDEAEHGVIYFSMGIEILENWLPKHMIQTLSETFSKLKQRVVWKIDNWETRQNKSDNVFYGSYLPQQQILNHPNVKLFITHGGLLSIIETTYYGVPILSLPFYYDQFWNAQRMRLAGAGETLDLHSMNVEILNRSIHQILQNPSYATNIRRMSTQFRDQPMKPLETAVWWIEYVLRHKGAHYMRLAEHDMAFLQYYNIDLVSIILGRIGLTAIIVILLGYKLTTFFIVHSHMSLNIPLIR</sequence>
<accession>B4NKY4</accession>
<dbReference type="PANTHER" id="PTHR48043:SF145">
    <property type="entry name" value="FI06409P-RELATED"/>
    <property type="match status" value="1"/>
</dbReference>
<reference evidence="5 6" key="1">
    <citation type="journal article" date="2007" name="Nature">
        <title>Evolution of genes and genomes on the Drosophila phylogeny.</title>
        <authorList>
            <consortium name="Drosophila 12 Genomes Consortium"/>
            <person name="Clark A.G."/>
            <person name="Eisen M.B."/>
            <person name="Smith D.R."/>
            <person name="Bergman C.M."/>
            <person name="Oliver B."/>
            <person name="Markow T.A."/>
            <person name="Kaufman T.C."/>
            <person name="Kellis M."/>
            <person name="Gelbart W."/>
            <person name="Iyer V.N."/>
            <person name="Pollard D.A."/>
            <person name="Sackton T.B."/>
            <person name="Larracuente A.M."/>
            <person name="Singh N.D."/>
            <person name="Abad J.P."/>
            <person name="Abt D.N."/>
            <person name="Adryan B."/>
            <person name="Aguade M."/>
            <person name="Akashi H."/>
            <person name="Anderson W.W."/>
            <person name="Aquadro C.F."/>
            <person name="Ardell D.H."/>
            <person name="Arguello R."/>
            <person name="Artieri C.G."/>
            <person name="Barbash D.A."/>
            <person name="Barker D."/>
            <person name="Barsanti P."/>
            <person name="Batterham P."/>
            <person name="Batzoglou S."/>
            <person name="Begun D."/>
            <person name="Bhutkar A."/>
            <person name="Blanco E."/>
            <person name="Bosak S.A."/>
            <person name="Bradley R.K."/>
            <person name="Brand A.D."/>
            <person name="Brent M.R."/>
            <person name="Brooks A.N."/>
            <person name="Brown R.H."/>
            <person name="Butlin R.K."/>
            <person name="Caggese C."/>
            <person name="Calvi B.R."/>
            <person name="Bernardo de Carvalho A."/>
            <person name="Caspi A."/>
            <person name="Castrezana S."/>
            <person name="Celniker S.E."/>
            <person name="Chang J.L."/>
            <person name="Chapple C."/>
            <person name="Chatterji S."/>
            <person name="Chinwalla A."/>
            <person name="Civetta A."/>
            <person name="Clifton S.W."/>
            <person name="Comeron J.M."/>
            <person name="Costello J.C."/>
            <person name="Coyne J.A."/>
            <person name="Daub J."/>
            <person name="David R.G."/>
            <person name="Delcher A.L."/>
            <person name="Delehaunty K."/>
            <person name="Do C.B."/>
            <person name="Ebling H."/>
            <person name="Edwards K."/>
            <person name="Eickbush T."/>
            <person name="Evans J.D."/>
            <person name="Filipski A."/>
            <person name="Findeiss S."/>
            <person name="Freyhult E."/>
            <person name="Fulton L."/>
            <person name="Fulton R."/>
            <person name="Garcia A.C."/>
            <person name="Gardiner A."/>
            <person name="Garfield D.A."/>
            <person name="Garvin B.E."/>
            <person name="Gibson G."/>
            <person name="Gilbert D."/>
            <person name="Gnerre S."/>
            <person name="Godfrey J."/>
            <person name="Good R."/>
            <person name="Gotea V."/>
            <person name="Gravely B."/>
            <person name="Greenberg A.J."/>
            <person name="Griffiths-Jones S."/>
            <person name="Gross S."/>
            <person name="Guigo R."/>
            <person name="Gustafson E.A."/>
            <person name="Haerty W."/>
            <person name="Hahn M.W."/>
            <person name="Halligan D.L."/>
            <person name="Halpern A.L."/>
            <person name="Halter G.M."/>
            <person name="Han M.V."/>
            <person name="Heger A."/>
            <person name="Hillier L."/>
            <person name="Hinrichs A.S."/>
            <person name="Holmes I."/>
            <person name="Hoskins R.A."/>
            <person name="Hubisz M.J."/>
            <person name="Hultmark D."/>
            <person name="Huntley M.A."/>
            <person name="Jaffe D.B."/>
            <person name="Jagadeeshan S."/>
            <person name="Jeck W.R."/>
            <person name="Johnson J."/>
            <person name="Jones C.D."/>
            <person name="Jordan W.C."/>
            <person name="Karpen G.H."/>
            <person name="Kataoka E."/>
            <person name="Keightley P.D."/>
            <person name="Kheradpour P."/>
            <person name="Kirkness E.F."/>
            <person name="Koerich L.B."/>
            <person name="Kristiansen K."/>
            <person name="Kudrna D."/>
            <person name="Kulathinal R.J."/>
            <person name="Kumar S."/>
            <person name="Kwok R."/>
            <person name="Lander E."/>
            <person name="Langley C.H."/>
            <person name="Lapoint R."/>
            <person name="Lazzaro B.P."/>
            <person name="Lee S.J."/>
            <person name="Levesque L."/>
            <person name="Li R."/>
            <person name="Lin C.F."/>
            <person name="Lin M.F."/>
            <person name="Lindblad-Toh K."/>
            <person name="Llopart A."/>
            <person name="Long M."/>
            <person name="Low L."/>
            <person name="Lozovsky E."/>
            <person name="Lu J."/>
            <person name="Luo M."/>
            <person name="Machado C.A."/>
            <person name="Makalowski W."/>
            <person name="Marzo M."/>
            <person name="Matsuda M."/>
            <person name="Matzkin L."/>
            <person name="McAllister B."/>
            <person name="McBride C.S."/>
            <person name="McKernan B."/>
            <person name="McKernan K."/>
            <person name="Mendez-Lago M."/>
            <person name="Minx P."/>
            <person name="Mollenhauer M.U."/>
            <person name="Montooth K."/>
            <person name="Mount S.M."/>
            <person name="Mu X."/>
            <person name="Myers E."/>
            <person name="Negre B."/>
            <person name="Newfeld S."/>
            <person name="Nielsen R."/>
            <person name="Noor M.A."/>
            <person name="O'Grady P."/>
            <person name="Pachter L."/>
            <person name="Papaceit M."/>
            <person name="Parisi M.J."/>
            <person name="Parisi M."/>
            <person name="Parts L."/>
            <person name="Pedersen J.S."/>
            <person name="Pesole G."/>
            <person name="Phillippy A.M."/>
            <person name="Ponting C.P."/>
            <person name="Pop M."/>
            <person name="Porcelli D."/>
            <person name="Powell J.R."/>
            <person name="Prohaska S."/>
            <person name="Pruitt K."/>
            <person name="Puig M."/>
            <person name="Quesneville H."/>
            <person name="Ram K.R."/>
            <person name="Rand D."/>
            <person name="Rasmussen M.D."/>
            <person name="Reed L.K."/>
            <person name="Reenan R."/>
            <person name="Reily A."/>
            <person name="Remington K.A."/>
            <person name="Rieger T.T."/>
            <person name="Ritchie M.G."/>
            <person name="Robin C."/>
            <person name="Rogers Y.H."/>
            <person name="Rohde C."/>
            <person name="Rozas J."/>
            <person name="Rubenfield M.J."/>
            <person name="Ruiz A."/>
            <person name="Russo S."/>
            <person name="Salzberg S.L."/>
            <person name="Sanchez-Gracia A."/>
            <person name="Saranga D.J."/>
            <person name="Sato H."/>
            <person name="Schaeffer S.W."/>
            <person name="Schatz M.C."/>
            <person name="Schlenke T."/>
            <person name="Schwartz R."/>
            <person name="Segarra C."/>
            <person name="Singh R.S."/>
            <person name="Sirot L."/>
            <person name="Sirota M."/>
            <person name="Sisneros N.B."/>
            <person name="Smith C.D."/>
            <person name="Smith T.F."/>
            <person name="Spieth J."/>
            <person name="Stage D.E."/>
            <person name="Stark A."/>
            <person name="Stephan W."/>
            <person name="Strausberg R.L."/>
            <person name="Strempel S."/>
            <person name="Sturgill D."/>
            <person name="Sutton G."/>
            <person name="Sutton G.G."/>
            <person name="Tao W."/>
            <person name="Teichmann S."/>
            <person name="Tobari Y.N."/>
            <person name="Tomimura Y."/>
            <person name="Tsolas J.M."/>
            <person name="Valente V.L."/>
            <person name="Venter E."/>
            <person name="Venter J.C."/>
            <person name="Vicario S."/>
            <person name="Vieira F.G."/>
            <person name="Vilella A.J."/>
            <person name="Villasante A."/>
            <person name="Walenz B."/>
            <person name="Wang J."/>
            <person name="Wasserman M."/>
            <person name="Watts T."/>
            <person name="Wilson D."/>
            <person name="Wilson R.K."/>
            <person name="Wing R.A."/>
            <person name="Wolfner M.F."/>
            <person name="Wong A."/>
            <person name="Wong G.K."/>
            <person name="Wu C.I."/>
            <person name="Wu G."/>
            <person name="Yamamoto D."/>
            <person name="Yang H.P."/>
            <person name="Yang S.P."/>
            <person name="Yorke J.A."/>
            <person name="Yoshida K."/>
            <person name="Zdobnov E."/>
            <person name="Zhang P."/>
            <person name="Zhang Y."/>
            <person name="Zimin A.V."/>
            <person name="Baldwin J."/>
            <person name="Abdouelleil A."/>
            <person name="Abdulkadir J."/>
            <person name="Abebe A."/>
            <person name="Abera B."/>
            <person name="Abreu J."/>
            <person name="Acer S.C."/>
            <person name="Aftuck L."/>
            <person name="Alexander A."/>
            <person name="An P."/>
            <person name="Anderson E."/>
            <person name="Anderson S."/>
            <person name="Arachi H."/>
            <person name="Azer M."/>
            <person name="Bachantsang P."/>
            <person name="Barry A."/>
            <person name="Bayul T."/>
            <person name="Berlin A."/>
            <person name="Bessette D."/>
            <person name="Bloom T."/>
            <person name="Blye J."/>
            <person name="Boguslavskiy L."/>
            <person name="Bonnet C."/>
            <person name="Boukhgalter B."/>
            <person name="Bourzgui I."/>
            <person name="Brown A."/>
            <person name="Cahill P."/>
            <person name="Channer S."/>
            <person name="Cheshatsang Y."/>
            <person name="Chuda L."/>
            <person name="Citroen M."/>
            <person name="Collymore A."/>
            <person name="Cooke P."/>
            <person name="Costello M."/>
            <person name="D'Aco K."/>
            <person name="Daza R."/>
            <person name="De Haan G."/>
            <person name="DeGray S."/>
            <person name="DeMaso C."/>
            <person name="Dhargay N."/>
            <person name="Dooley K."/>
            <person name="Dooley E."/>
            <person name="Doricent M."/>
            <person name="Dorje P."/>
            <person name="Dorjee K."/>
            <person name="Dupes A."/>
            <person name="Elong R."/>
            <person name="Falk J."/>
            <person name="Farina A."/>
            <person name="Faro S."/>
            <person name="Ferguson D."/>
            <person name="Fisher S."/>
            <person name="Foley C.D."/>
            <person name="Franke A."/>
            <person name="Friedrich D."/>
            <person name="Gadbois L."/>
            <person name="Gearin G."/>
            <person name="Gearin C.R."/>
            <person name="Giannoukos G."/>
            <person name="Goode T."/>
            <person name="Graham J."/>
            <person name="Grandbois E."/>
            <person name="Grewal S."/>
            <person name="Gyaltsen K."/>
            <person name="Hafez N."/>
            <person name="Hagos B."/>
            <person name="Hall J."/>
            <person name="Henson C."/>
            <person name="Hollinger A."/>
            <person name="Honan T."/>
            <person name="Huard M.D."/>
            <person name="Hughes L."/>
            <person name="Hurhula B."/>
            <person name="Husby M.E."/>
            <person name="Kamat A."/>
            <person name="Kanga B."/>
            <person name="Kashin S."/>
            <person name="Khazanovich D."/>
            <person name="Kisner P."/>
            <person name="Lance K."/>
            <person name="Lara M."/>
            <person name="Lee W."/>
            <person name="Lennon N."/>
            <person name="Letendre F."/>
            <person name="LeVine R."/>
            <person name="Lipovsky A."/>
            <person name="Liu X."/>
            <person name="Liu J."/>
            <person name="Liu S."/>
            <person name="Lokyitsang T."/>
            <person name="Lokyitsang Y."/>
            <person name="Lubonja R."/>
            <person name="Lui A."/>
            <person name="MacDonald P."/>
            <person name="Magnisalis V."/>
            <person name="Maru K."/>
            <person name="Matthews C."/>
            <person name="McCusker W."/>
            <person name="McDonough S."/>
            <person name="Mehta T."/>
            <person name="Meldrim J."/>
            <person name="Meneus L."/>
            <person name="Mihai O."/>
            <person name="Mihalev A."/>
            <person name="Mihova T."/>
            <person name="Mittelman R."/>
            <person name="Mlenga V."/>
            <person name="Montmayeur A."/>
            <person name="Mulrain L."/>
            <person name="Navidi A."/>
            <person name="Naylor J."/>
            <person name="Negash T."/>
            <person name="Nguyen T."/>
            <person name="Nguyen N."/>
            <person name="Nicol R."/>
            <person name="Norbu C."/>
            <person name="Norbu N."/>
            <person name="Novod N."/>
            <person name="O'Neill B."/>
            <person name="Osman S."/>
            <person name="Markiewicz E."/>
            <person name="Oyono O.L."/>
            <person name="Patti C."/>
            <person name="Phunkhang P."/>
            <person name="Pierre F."/>
            <person name="Priest M."/>
            <person name="Raghuraman S."/>
            <person name="Rege F."/>
            <person name="Reyes R."/>
            <person name="Rise C."/>
            <person name="Rogov P."/>
            <person name="Ross K."/>
            <person name="Ryan E."/>
            <person name="Settipalli S."/>
            <person name="Shea T."/>
            <person name="Sherpa N."/>
            <person name="Shi L."/>
            <person name="Shih D."/>
            <person name="Sparrow T."/>
            <person name="Spaulding J."/>
            <person name="Stalker J."/>
            <person name="Stange-Thomann N."/>
            <person name="Stavropoulos S."/>
            <person name="Stone C."/>
            <person name="Strader C."/>
            <person name="Tesfaye S."/>
            <person name="Thomson T."/>
            <person name="Thoulutsang Y."/>
            <person name="Thoulutsang D."/>
            <person name="Topham K."/>
            <person name="Topping I."/>
            <person name="Tsamla T."/>
            <person name="Vassiliev H."/>
            <person name="Vo A."/>
            <person name="Wangchuk T."/>
            <person name="Wangdi T."/>
            <person name="Weiand M."/>
            <person name="Wilkinson J."/>
            <person name="Wilson A."/>
            <person name="Yadav S."/>
            <person name="Young G."/>
            <person name="Yu Q."/>
            <person name="Zembek L."/>
            <person name="Zhong D."/>
            <person name="Zimmer A."/>
            <person name="Zwirko Z."/>
            <person name="Jaffe D.B."/>
            <person name="Alvarez P."/>
            <person name="Brockman W."/>
            <person name="Butler J."/>
            <person name="Chin C."/>
            <person name="Gnerre S."/>
            <person name="Grabherr M."/>
            <person name="Kleber M."/>
            <person name="Mauceli E."/>
            <person name="MacCallum I."/>
        </authorList>
    </citation>
    <scope>NUCLEOTIDE SEQUENCE [LARGE SCALE GENOMIC DNA]</scope>
    <source>
        <strain evidence="6">Tucson 14030-0811.24</strain>
    </source>
</reference>
<dbReference type="CDD" id="cd03784">
    <property type="entry name" value="GT1_Gtf-like"/>
    <property type="match status" value="1"/>
</dbReference>
<evidence type="ECO:0000313" key="6">
    <source>
        <dbReference type="Proteomes" id="UP000007798"/>
    </source>
</evidence>
<protein>
    <submittedName>
        <fullName evidence="5">Uncharacterized protein</fullName>
        <ecNumber evidence="5">2.4.1.-</ecNumber>
    </submittedName>
</protein>
<keyword evidence="4" id="KW-0472">Membrane</keyword>
<dbReference type="EC" id="2.4.1.-" evidence="5"/>